<evidence type="ECO:0000313" key="11">
    <source>
        <dbReference type="EMBL" id="CAD9062271.1"/>
    </source>
</evidence>
<proteinExistence type="inferred from homology"/>
<feature type="compositionally biased region" description="Polar residues" evidence="9">
    <location>
        <begin position="264"/>
        <end position="279"/>
    </location>
</feature>
<dbReference type="PANTHER" id="PTHR11592">
    <property type="entry name" value="GLUTATHIONE PEROXIDASE"/>
    <property type="match status" value="1"/>
</dbReference>
<evidence type="ECO:0000256" key="7">
    <source>
        <dbReference type="ARBA" id="ARBA00023180"/>
    </source>
</evidence>
<dbReference type="GO" id="GO:0006979">
    <property type="term" value="P:response to oxidative stress"/>
    <property type="evidence" value="ECO:0007669"/>
    <property type="project" value="InterPro"/>
</dbReference>
<dbReference type="CDD" id="cd00340">
    <property type="entry name" value="GSH_Peroxidase"/>
    <property type="match status" value="1"/>
</dbReference>
<dbReference type="EMBL" id="HBGB01029610">
    <property type="protein sequence ID" value="CAD9062271.1"/>
    <property type="molecule type" value="Transcribed_RNA"/>
</dbReference>
<dbReference type="Pfam" id="PF00255">
    <property type="entry name" value="GSHPx"/>
    <property type="match status" value="1"/>
</dbReference>
<dbReference type="InterPro" id="IPR036249">
    <property type="entry name" value="Thioredoxin-like_sf"/>
</dbReference>
<feature type="signal peptide" evidence="10">
    <location>
        <begin position="1"/>
        <end position="30"/>
    </location>
</feature>
<comment type="similarity">
    <text evidence="2 8">Belongs to the glutathione peroxidase family.</text>
</comment>
<keyword evidence="4 8" id="KW-0575">Peroxidase</keyword>
<dbReference type="GO" id="GO:0004602">
    <property type="term" value="F:glutathione peroxidase activity"/>
    <property type="evidence" value="ECO:0007669"/>
    <property type="project" value="TreeGrafter"/>
</dbReference>
<dbReference type="PROSITE" id="PS51355">
    <property type="entry name" value="GLUTATHIONE_PEROXID_3"/>
    <property type="match status" value="1"/>
</dbReference>
<sequence length="298" mass="32894">MAHRSSAMKLARALLTLAVALSSAAAVANAFLLRPSSQVVHRLSPGAAAPGIKANRNVVRMQQQPGEGGGEKPFYRYTAKDIDGNDVDMAQFRGKPVMVVNVASRCGFTKANYNDMSGMKSLVDEGFEILAFPCSQFGNQEPLPNDQIKVWVQNKYPTFPGRLMSKIDVNGKNAHPLFEYLKDNLPSGSASPFNPLLSFVTGKGPNDIQWNFEKFLIDRNGNLISRHPSCAYFRKDRQKCIVSVRTYRPKTTQTTATSLSLSLHGQSRPPTTSFLTSDASSPSHHHHRHHSNNRETVL</sequence>
<protein>
    <recommendedName>
        <fullName evidence="8">Glutathione peroxidase</fullName>
    </recommendedName>
</protein>
<evidence type="ECO:0000256" key="3">
    <source>
        <dbReference type="ARBA" id="ARBA00022525"/>
    </source>
</evidence>
<keyword evidence="3" id="KW-0964">Secreted</keyword>
<dbReference type="InterPro" id="IPR029759">
    <property type="entry name" value="GPX_AS"/>
</dbReference>
<evidence type="ECO:0000256" key="9">
    <source>
        <dbReference type="SAM" id="MobiDB-lite"/>
    </source>
</evidence>
<dbReference type="Gene3D" id="3.40.30.10">
    <property type="entry name" value="Glutaredoxin"/>
    <property type="match status" value="1"/>
</dbReference>
<gene>
    <name evidence="11" type="ORF">VBRA1451_LOCUS17341</name>
</gene>
<name>A0A7S1K3P9_9ALVE</name>
<evidence type="ECO:0000256" key="8">
    <source>
        <dbReference type="RuleBase" id="RU000499"/>
    </source>
</evidence>
<dbReference type="AlphaFoldDB" id="A0A7S1K3P9"/>
<evidence type="ECO:0000256" key="10">
    <source>
        <dbReference type="SAM" id="SignalP"/>
    </source>
</evidence>
<dbReference type="PANTHER" id="PTHR11592:SF88">
    <property type="entry name" value="GLUTATHIONE PEROXIDASE-RELATED"/>
    <property type="match status" value="1"/>
</dbReference>
<keyword evidence="6 8" id="KW-0560">Oxidoreductase</keyword>
<evidence type="ECO:0000256" key="4">
    <source>
        <dbReference type="ARBA" id="ARBA00022559"/>
    </source>
</evidence>
<keyword evidence="7" id="KW-0325">Glycoprotein</keyword>
<evidence type="ECO:0000256" key="6">
    <source>
        <dbReference type="ARBA" id="ARBA00023002"/>
    </source>
</evidence>
<dbReference type="InterPro" id="IPR000889">
    <property type="entry name" value="Glutathione_peroxidase"/>
</dbReference>
<dbReference type="SUPFAM" id="SSF52833">
    <property type="entry name" value="Thioredoxin-like"/>
    <property type="match status" value="1"/>
</dbReference>
<evidence type="ECO:0000256" key="1">
    <source>
        <dbReference type="ARBA" id="ARBA00004613"/>
    </source>
</evidence>
<evidence type="ECO:0000256" key="5">
    <source>
        <dbReference type="ARBA" id="ARBA00022729"/>
    </source>
</evidence>
<organism evidence="11">
    <name type="scientific">Vitrella brassicaformis</name>
    <dbReference type="NCBI Taxonomy" id="1169539"/>
    <lineage>
        <taxon>Eukaryota</taxon>
        <taxon>Sar</taxon>
        <taxon>Alveolata</taxon>
        <taxon>Colpodellida</taxon>
        <taxon>Vitrellaceae</taxon>
        <taxon>Vitrella</taxon>
    </lineage>
</organism>
<dbReference type="GO" id="GO:0005576">
    <property type="term" value="C:extracellular region"/>
    <property type="evidence" value="ECO:0007669"/>
    <property type="project" value="UniProtKB-SubCell"/>
</dbReference>
<feature type="compositionally biased region" description="Low complexity" evidence="9">
    <location>
        <begin position="253"/>
        <end position="263"/>
    </location>
</feature>
<accession>A0A7S1K3P9</accession>
<comment type="subcellular location">
    <subcellularLocation>
        <location evidence="1">Secreted</location>
    </subcellularLocation>
</comment>
<reference evidence="11" key="1">
    <citation type="submission" date="2021-01" db="EMBL/GenBank/DDBJ databases">
        <authorList>
            <person name="Corre E."/>
            <person name="Pelletier E."/>
            <person name="Niang G."/>
            <person name="Scheremetjew M."/>
            <person name="Finn R."/>
            <person name="Kale V."/>
            <person name="Holt S."/>
            <person name="Cochrane G."/>
            <person name="Meng A."/>
            <person name="Brown T."/>
            <person name="Cohen L."/>
        </authorList>
    </citation>
    <scope>NUCLEOTIDE SEQUENCE</scope>
    <source>
        <strain evidence="11">CCMP3346</strain>
    </source>
</reference>
<keyword evidence="5 10" id="KW-0732">Signal</keyword>
<dbReference type="PRINTS" id="PR01011">
    <property type="entry name" value="GLUTPROXDASE"/>
</dbReference>
<dbReference type="PROSITE" id="PS00460">
    <property type="entry name" value="GLUTATHIONE_PEROXID_1"/>
    <property type="match status" value="1"/>
</dbReference>
<feature type="chain" id="PRO_5030909592" description="Glutathione peroxidase" evidence="10">
    <location>
        <begin position="31"/>
        <end position="298"/>
    </location>
</feature>
<evidence type="ECO:0000256" key="2">
    <source>
        <dbReference type="ARBA" id="ARBA00006926"/>
    </source>
</evidence>
<feature type="region of interest" description="Disordered" evidence="9">
    <location>
        <begin position="253"/>
        <end position="298"/>
    </location>
</feature>